<dbReference type="PANTHER" id="PTHR42973:SF39">
    <property type="entry name" value="FAD-BINDING PCMH-TYPE DOMAIN-CONTAINING PROTEIN"/>
    <property type="match status" value="1"/>
</dbReference>
<keyword evidence="10" id="KW-1185">Reference proteome</keyword>
<keyword evidence="3" id="KW-0285">Flavoprotein</keyword>
<keyword evidence="6" id="KW-0732">Signal</keyword>
<dbReference type="GO" id="GO:0050660">
    <property type="term" value="F:flavin adenine dinucleotide binding"/>
    <property type="evidence" value="ECO:0007669"/>
    <property type="project" value="InterPro"/>
</dbReference>
<dbReference type="OrthoDB" id="9983560at2759"/>
<evidence type="ECO:0000256" key="1">
    <source>
        <dbReference type="ARBA" id="ARBA00001974"/>
    </source>
</evidence>
<comment type="similarity">
    <text evidence="2">Belongs to the oxygen-dependent FAD-linked oxidoreductase family.</text>
</comment>
<accession>A0A443SG84</accession>
<evidence type="ECO:0000256" key="6">
    <source>
        <dbReference type="SAM" id="SignalP"/>
    </source>
</evidence>
<proteinExistence type="inferred from homology"/>
<dbReference type="Proteomes" id="UP000288716">
    <property type="component" value="Unassembled WGS sequence"/>
</dbReference>
<name>A0A443SG84_9ACAR</name>
<evidence type="ECO:0000256" key="5">
    <source>
        <dbReference type="ARBA" id="ARBA00023002"/>
    </source>
</evidence>
<evidence type="ECO:0000259" key="8">
    <source>
        <dbReference type="Pfam" id="PF08031"/>
    </source>
</evidence>
<keyword evidence="4" id="KW-0274">FAD</keyword>
<keyword evidence="5" id="KW-0560">Oxidoreductase</keyword>
<comment type="caution">
    <text evidence="9">The sequence shown here is derived from an EMBL/GenBank/DDBJ whole genome shotgun (WGS) entry which is preliminary data.</text>
</comment>
<comment type="cofactor">
    <cofactor evidence="1">
        <name>FAD</name>
        <dbReference type="ChEBI" id="CHEBI:57692"/>
    </cofactor>
</comment>
<dbReference type="InterPro" id="IPR012951">
    <property type="entry name" value="BBE"/>
</dbReference>
<dbReference type="SUPFAM" id="SSF56176">
    <property type="entry name" value="FAD-binding/transporter-associated domain-like"/>
    <property type="match status" value="1"/>
</dbReference>
<dbReference type="InterPro" id="IPR036318">
    <property type="entry name" value="FAD-bd_PCMH-like_sf"/>
</dbReference>
<dbReference type="Gene3D" id="3.30.465.10">
    <property type="match status" value="2"/>
</dbReference>
<feature type="domain" description="FAD linked oxidase N-terminal" evidence="7">
    <location>
        <begin position="65"/>
        <end position="132"/>
    </location>
</feature>
<sequence length="366" mass="42440">MRLIVILFIITAFPSILLELCKLKTSLLKTCLKKTTTKIVLRNDTIGSEYLEFCDHVDFRLNIRPKGFLLPSNEKDVQKIVKCAALWNVRITVKCGGHNLEGFSYGSDNHFVVYMKKFDQTKIDLENGTVKVVYTIADFPTVFPSFQKFCEENPDEAVNLSMYYSFPTSGTLIVLGSIVRKEHICDKQLIDDIKTRFPNFTINDFVTQSFERTYSAVQYKVDRRFWKSRTFFVEKRFTKNDFDMMRGKISRMTKGAWIHRNAYYSVVVGVGVPEAVGIAEAKSIGYASLASIDAFILTTKNIENGRSYQNYVDNNRTDWKERYYGEHYPLLQQIKNKYDPSMLFRCKQCFNLTNHVTCPLKIKNKI</sequence>
<reference evidence="9 10" key="1">
    <citation type="journal article" date="2018" name="Gigascience">
        <title>Genomes of trombidid mites reveal novel predicted allergens and laterally-transferred genes associated with secondary metabolism.</title>
        <authorList>
            <person name="Dong X."/>
            <person name="Chaisiri K."/>
            <person name="Xia D."/>
            <person name="Armstrong S.D."/>
            <person name="Fang Y."/>
            <person name="Donnelly M.J."/>
            <person name="Kadowaki T."/>
            <person name="McGarry J.W."/>
            <person name="Darby A.C."/>
            <person name="Makepeace B.L."/>
        </authorList>
    </citation>
    <scope>NUCLEOTIDE SEQUENCE [LARGE SCALE GENOMIC DNA]</scope>
    <source>
        <strain evidence="9">UoL-UT</strain>
    </source>
</reference>
<feature type="domain" description="Berberine/berberine-like" evidence="8">
    <location>
        <begin position="307"/>
        <end position="348"/>
    </location>
</feature>
<evidence type="ECO:0000313" key="10">
    <source>
        <dbReference type="Proteomes" id="UP000288716"/>
    </source>
</evidence>
<dbReference type="VEuPathDB" id="VectorBase:LDEU005534"/>
<dbReference type="Pfam" id="PF08031">
    <property type="entry name" value="BBE"/>
    <property type="match status" value="1"/>
</dbReference>
<dbReference type="InterPro" id="IPR016169">
    <property type="entry name" value="FAD-bd_PCMH_sub2"/>
</dbReference>
<evidence type="ECO:0000313" key="9">
    <source>
        <dbReference type="EMBL" id="RWS26505.1"/>
    </source>
</evidence>
<dbReference type="EMBL" id="NCKV01002697">
    <property type="protein sequence ID" value="RWS26505.1"/>
    <property type="molecule type" value="Genomic_DNA"/>
</dbReference>
<evidence type="ECO:0000256" key="4">
    <source>
        <dbReference type="ARBA" id="ARBA00022827"/>
    </source>
</evidence>
<evidence type="ECO:0000256" key="2">
    <source>
        <dbReference type="ARBA" id="ARBA00005466"/>
    </source>
</evidence>
<protein>
    <submittedName>
        <fullName evidence="9">Dehydrogenase-like protein</fullName>
    </submittedName>
</protein>
<dbReference type="PANTHER" id="PTHR42973">
    <property type="entry name" value="BINDING OXIDOREDUCTASE, PUTATIVE (AFU_ORTHOLOGUE AFUA_1G17690)-RELATED"/>
    <property type="match status" value="1"/>
</dbReference>
<evidence type="ECO:0000256" key="3">
    <source>
        <dbReference type="ARBA" id="ARBA00022630"/>
    </source>
</evidence>
<evidence type="ECO:0000259" key="7">
    <source>
        <dbReference type="Pfam" id="PF01565"/>
    </source>
</evidence>
<dbReference type="InterPro" id="IPR050416">
    <property type="entry name" value="FAD-linked_Oxidoreductase"/>
</dbReference>
<feature type="signal peptide" evidence="6">
    <location>
        <begin position="1"/>
        <end position="18"/>
    </location>
</feature>
<dbReference type="Pfam" id="PF01565">
    <property type="entry name" value="FAD_binding_4"/>
    <property type="match status" value="1"/>
</dbReference>
<dbReference type="AlphaFoldDB" id="A0A443SG84"/>
<dbReference type="GO" id="GO:0016491">
    <property type="term" value="F:oxidoreductase activity"/>
    <property type="evidence" value="ECO:0007669"/>
    <property type="project" value="UniProtKB-KW"/>
</dbReference>
<organism evidence="9 10">
    <name type="scientific">Leptotrombidium deliense</name>
    <dbReference type="NCBI Taxonomy" id="299467"/>
    <lineage>
        <taxon>Eukaryota</taxon>
        <taxon>Metazoa</taxon>
        <taxon>Ecdysozoa</taxon>
        <taxon>Arthropoda</taxon>
        <taxon>Chelicerata</taxon>
        <taxon>Arachnida</taxon>
        <taxon>Acari</taxon>
        <taxon>Acariformes</taxon>
        <taxon>Trombidiformes</taxon>
        <taxon>Prostigmata</taxon>
        <taxon>Anystina</taxon>
        <taxon>Parasitengona</taxon>
        <taxon>Trombiculoidea</taxon>
        <taxon>Trombiculidae</taxon>
        <taxon>Leptotrombidium</taxon>
    </lineage>
</organism>
<dbReference type="Gene3D" id="3.40.462.20">
    <property type="match status" value="1"/>
</dbReference>
<gene>
    <name evidence="9" type="ORF">B4U80_13759</name>
</gene>
<dbReference type="InterPro" id="IPR006094">
    <property type="entry name" value="Oxid_FAD_bind_N"/>
</dbReference>
<feature type="chain" id="PRO_5019255783" evidence="6">
    <location>
        <begin position="19"/>
        <end position="366"/>
    </location>
</feature>